<proteinExistence type="predicted"/>
<name>A0ABQ9GMM1_9NEOP</name>
<protein>
    <recommendedName>
        <fullName evidence="3">Reverse transcriptase domain-containing protein</fullName>
    </recommendedName>
</protein>
<sequence length="287" mass="33259">MTVVWKLIQKTAESESVKGDRTTTRLRVVFKGPTKMQYGVSINDMLLNPPKLQADIKVFFTADIKQMYRQILIEIEHQDYQWIVRHNSLDEPIKDYRLHTVTYGVSSTPYLAIHKRKHLAEDEQQRFPKAANILQTNGQPVLLKPLHLQKELIVLLRAGGFQLRKFTSYHREVLPWLSPDELQPSQLLSFDKDNYFITKVLGLHWGTTSDCLSIHIPPTSMSQINCGVLSEVARIFDPLRWLTPVPLFAKTLMQQLWLKCEHPHEEMSGIHTIGGKEGLMDQRLRRN</sequence>
<keyword evidence="2" id="KW-1185">Reference proteome</keyword>
<dbReference type="PANTHER" id="PTHR47331">
    <property type="entry name" value="PHD-TYPE DOMAIN-CONTAINING PROTEIN"/>
    <property type="match status" value="1"/>
</dbReference>
<dbReference type="Proteomes" id="UP001159363">
    <property type="component" value="Chromosome 10"/>
</dbReference>
<organism evidence="1 2">
    <name type="scientific">Dryococelus australis</name>
    <dbReference type="NCBI Taxonomy" id="614101"/>
    <lineage>
        <taxon>Eukaryota</taxon>
        <taxon>Metazoa</taxon>
        <taxon>Ecdysozoa</taxon>
        <taxon>Arthropoda</taxon>
        <taxon>Hexapoda</taxon>
        <taxon>Insecta</taxon>
        <taxon>Pterygota</taxon>
        <taxon>Neoptera</taxon>
        <taxon>Polyneoptera</taxon>
        <taxon>Phasmatodea</taxon>
        <taxon>Verophasmatodea</taxon>
        <taxon>Anareolatae</taxon>
        <taxon>Phasmatidae</taxon>
        <taxon>Eurycanthinae</taxon>
        <taxon>Dryococelus</taxon>
    </lineage>
</organism>
<comment type="caution">
    <text evidence="1">The sequence shown here is derived from an EMBL/GenBank/DDBJ whole genome shotgun (WGS) entry which is preliminary data.</text>
</comment>
<evidence type="ECO:0008006" key="3">
    <source>
        <dbReference type="Google" id="ProtNLM"/>
    </source>
</evidence>
<accession>A0ABQ9GMM1</accession>
<reference evidence="1 2" key="1">
    <citation type="submission" date="2023-02" db="EMBL/GenBank/DDBJ databases">
        <title>LHISI_Scaffold_Assembly.</title>
        <authorList>
            <person name="Stuart O.P."/>
            <person name="Cleave R."/>
            <person name="Magrath M.J.L."/>
            <person name="Mikheyev A.S."/>
        </authorList>
    </citation>
    <scope>NUCLEOTIDE SEQUENCE [LARGE SCALE GENOMIC DNA]</scope>
    <source>
        <strain evidence="1">Daus_M_001</strain>
        <tissue evidence="1">Leg muscle</tissue>
    </source>
</reference>
<evidence type="ECO:0000313" key="2">
    <source>
        <dbReference type="Proteomes" id="UP001159363"/>
    </source>
</evidence>
<evidence type="ECO:0000313" key="1">
    <source>
        <dbReference type="EMBL" id="KAJ8873263.1"/>
    </source>
</evidence>
<dbReference type="InterPro" id="IPR008042">
    <property type="entry name" value="Retrotrans_Pao"/>
</dbReference>
<dbReference type="EMBL" id="JARBHB010000011">
    <property type="protein sequence ID" value="KAJ8873263.1"/>
    <property type="molecule type" value="Genomic_DNA"/>
</dbReference>
<dbReference type="Pfam" id="PF05380">
    <property type="entry name" value="Peptidase_A17"/>
    <property type="match status" value="1"/>
</dbReference>
<gene>
    <name evidence="1" type="ORF">PR048_026897</name>
</gene>